<protein>
    <recommendedName>
        <fullName evidence="6 7">Large ribosomal subunit protein uL18</fullName>
    </recommendedName>
</protein>
<comment type="function">
    <text evidence="7">This is one of the proteins that bind and probably mediate the attachment of the 5S RNA into the large ribosomal subunit, where it forms part of the central protuberance.</text>
</comment>
<organism evidence="8 9">
    <name type="scientific">Buchnera aphidicola</name>
    <name type="common">Aphis glycines</name>
    <dbReference type="NCBI Taxonomy" id="1265350"/>
    <lineage>
        <taxon>Bacteria</taxon>
        <taxon>Pseudomonadati</taxon>
        <taxon>Pseudomonadota</taxon>
        <taxon>Gammaproteobacteria</taxon>
        <taxon>Enterobacterales</taxon>
        <taxon>Erwiniaceae</taxon>
        <taxon>Buchnera</taxon>
    </lineage>
</organism>
<dbReference type="CDD" id="cd00432">
    <property type="entry name" value="Ribosomal_L18_L5e"/>
    <property type="match status" value="1"/>
</dbReference>
<comment type="subunit">
    <text evidence="7">Part of the 50S ribosomal subunit; part of the 5S rRNA/L5/L18/L25 subcomplex. Contacts the 5S and 23S rRNAs.</text>
</comment>
<dbReference type="PANTHER" id="PTHR12899">
    <property type="entry name" value="39S RIBOSOMAL PROTEIN L18, MITOCHONDRIAL"/>
    <property type="match status" value="1"/>
</dbReference>
<dbReference type="HAMAP" id="MF_01337_B">
    <property type="entry name" value="Ribosomal_uL18_B"/>
    <property type="match status" value="1"/>
</dbReference>
<dbReference type="InterPro" id="IPR057268">
    <property type="entry name" value="Ribosomal_L18"/>
</dbReference>
<evidence type="ECO:0000256" key="6">
    <source>
        <dbReference type="ARBA" id="ARBA00035197"/>
    </source>
</evidence>
<name>A0A0M4HGE8_9GAMM</name>
<keyword evidence="3 7" id="KW-0694">RNA-binding</keyword>
<dbReference type="GO" id="GO:0006412">
    <property type="term" value="P:translation"/>
    <property type="evidence" value="ECO:0007669"/>
    <property type="project" value="UniProtKB-UniRule"/>
</dbReference>
<evidence type="ECO:0000313" key="9">
    <source>
        <dbReference type="Proteomes" id="UP000066321"/>
    </source>
</evidence>
<dbReference type="RefSeq" id="WP_053940427.1">
    <property type="nucleotide sequence ID" value="NZ_CP009253.1"/>
</dbReference>
<evidence type="ECO:0000313" key="8">
    <source>
        <dbReference type="EMBL" id="ALD15432.1"/>
    </source>
</evidence>
<dbReference type="PATRIC" id="fig|1265350.3.peg.495"/>
<dbReference type="NCBIfam" id="TIGR00060">
    <property type="entry name" value="L18_bact"/>
    <property type="match status" value="1"/>
</dbReference>
<evidence type="ECO:0000256" key="5">
    <source>
        <dbReference type="ARBA" id="ARBA00023274"/>
    </source>
</evidence>
<evidence type="ECO:0000256" key="4">
    <source>
        <dbReference type="ARBA" id="ARBA00022980"/>
    </source>
</evidence>
<dbReference type="Pfam" id="PF00861">
    <property type="entry name" value="Ribosomal_L18p"/>
    <property type="match status" value="1"/>
</dbReference>
<keyword evidence="4 7" id="KW-0689">Ribosomal protein</keyword>
<accession>A0A0M4HGE8</accession>
<evidence type="ECO:0000256" key="2">
    <source>
        <dbReference type="ARBA" id="ARBA00022730"/>
    </source>
</evidence>
<dbReference type="STRING" id="1265350.IX46_02620"/>
<dbReference type="GO" id="GO:0008097">
    <property type="term" value="F:5S rRNA binding"/>
    <property type="evidence" value="ECO:0007669"/>
    <property type="project" value="TreeGrafter"/>
</dbReference>
<comment type="similarity">
    <text evidence="1 7">Belongs to the universal ribosomal protein uL18 family.</text>
</comment>
<evidence type="ECO:0000256" key="3">
    <source>
        <dbReference type="ARBA" id="ARBA00022884"/>
    </source>
</evidence>
<dbReference type="Gene3D" id="3.30.420.100">
    <property type="match status" value="1"/>
</dbReference>
<evidence type="ECO:0000256" key="7">
    <source>
        <dbReference type="HAMAP-Rule" id="MF_01337"/>
    </source>
</evidence>
<dbReference type="KEGG" id="baph:IX46_02620"/>
<gene>
    <name evidence="7" type="primary">rplR</name>
    <name evidence="8" type="ORF">IX46_02620</name>
</gene>
<dbReference type="FunFam" id="3.30.420.100:FF:000001">
    <property type="entry name" value="50S ribosomal protein L18"/>
    <property type="match status" value="1"/>
</dbReference>
<sequence>MIISRNSKINSRIRRLKKSRCQMKKLGATRLVVHRTSRHIYAQIVSSEAKVLVCASTVEKQIKCDLKYTGNKKAAEIIGKNIAKRALLKGISNVSFDRSGFKYHGRIKILADSARNFGLKF</sequence>
<keyword evidence="5 7" id="KW-0687">Ribonucleoprotein</keyword>
<evidence type="ECO:0000256" key="1">
    <source>
        <dbReference type="ARBA" id="ARBA00007116"/>
    </source>
</evidence>
<dbReference type="GO" id="GO:0022625">
    <property type="term" value="C:cytosolic large ribosomal subunit"/>
    <property type="evidence" value="ECO:0007669"/>
    <property type="project" value="TreeGrafter"/>
</dbReference>
<keyword evidence="2 7" id="KW-0699">rRNA-binding</keyword>
<reference evidence="8 9" key="1">
    <citation type="journal article" date="2015" name="J Genomics">
        <title>Whole Genome Sequence of the Soybean Aphid Endosymbiont Buchnera aphidicola and Genetic Differentiation among Biotype-Specific Strains.</title>
        <authorList>
            <person name="Cassone B.J."/>
            <person name="Wenger J.A."/>
            <person name="Michel A.P."/>
        </authorList>
    </citation>
    <scope>NUCLEOTIDE SEQUENCE [LARGE SCALE GENOMIC DNA]</scope>
    <source>
        <strain evidence="8 9">BAg</strain>
    </source>
</reference>
<dbReference type="Proteomes" id="UP000066321">
    <property type="component" value="Chromosome"/>
</dbReference>
<dbReference type="InterPro" id="IPR005484">
    <property type="entry name" value="Ribosomal_uL18_bac/plant/anim"/>
</dbReference>
<proteinExistence type="inferred from homology"/>
<dbReference type="EMBL" id="CP009253">
    <property type="protein sequence ID" value="ALD15432.1"/>
    <property type="molecule type" value="Genomic_DNA"/>
</dbReference>
<dbReference type="GO" id="GO:0003735">
    <property type="term" value="F:structural constituent of ribosome"/>
    <property type="evidence" value="ECO:0007669"/>
    <property type="project" value="InterPro"/>
</dbReference>
<dbReference type="InterPro" id="IPR004389">
    <property type="entry name" value="Ribosomal_uL18_bac-type"/>
</dbReference>
<dbReference type="AlphaFoldDB" id="A0A0M4HGE8"/>
<dbReference type="PANTHER" id="PTHR12899:SF3">
    <property type="entry name" value="LARGE RIBOSOMAL SUBUNIT PROTEIN UL18M"/>
    <property type="match status" value="1"/>
</dbReference>
<dbReference type="SUPFAM" id="SSF53137">
    <property type="entry name" value="Translational machinery components"/>
    <property type="match status" value="1"/>
</dbReference>
<dbReference type="OrthoDB" id="9810939at2"/>